<proteinExistence type="predicted"/>
<reference evidence="1 2" key="1">
    <citation type="submission" date="2016-10" db="EMBL/GenBank/DDBJ databases">
        <authorList>
            <person name="de Groot N.N."/>
        </authorList>
    </citation>
    <scope>NUCLEOTIDE SEQUENCE [LARGE SCALE GENOMIC DNA]</scope>
    <source>
        <strain evidence="1 2">DSM 44637</strain>
    </source>
</reference>
<accession>A0A1I5Q764</accession>
<sequence length="29" mass="3012">MSAACKRIMVIHAVAARAASVKLLKEATA</sequence>
<evidence type="ECO:0000313" key="2">
    <source>
        <dbReference type="Proteomes" id="UP000199137"/>
    </source>
</evidence>
<evidence type="ECO:0000313" key="1">
    <source>
        <dbReference type="EMBL" id="SFP41726.1"/>
    </source>
</evidence>
<dbReference type="Proteomes" id="UP000199137">
    <property type="component" value="Unassembled WGS sequence"/>
</dbReference>
<protein>
    <submittedName>
        <fullName evidence="1">Uncharacterized protein</fullName>
    </submittedName>
</protein>
<name>A0A1I5Q764_9PSEU</name>
<organism evidence="1 2">
    <name type="scientific">Amycolatopsis rubida</name>
    <dbReference type="NCBI Taxonomy" id="112413"/>
    <lineage>
        <taxon>Bacteria</taxon>
        <taxon>Bacillati</taxon>
        <taxon>Actinomycetota</taxon>
        <taxon>Actinomycetes</taxon>
        <taxon>Pseudonocardiales</taxon>
        <taxon>Pseudonocardiaceae</taxon>
        <taxon>Amycolatopsis</taxon>
    </lineage>
</organism>
<dbReference type="AlphaFoldDB" id="A0A1I5Q764"/>
<gene>
    <name evidence="1" type="ORF">SAMN05421854_105204</name>
</gene>
<dbReference type="EMBL" id="FOWC01000005">
    <property type="protein sequence ID" value="SFP41726.1"/>
    <property type="molecule type" value="Genomic_DNA"/>
</dbReference>